<reference evidence="3" key="1">
    <citation type="submission" date="2023-07" db="EMBL/GenBank/DDBJ databases">
        <title>30 novel species of actinomycetes from the DSMZ collection.</title>
        <authorList>
            <person name="Nouioui I."/>
        </authorList>
    </citation>
    <scope>NUCLEOTIDE SEQUENCE [LARGE SCALE GENOMIC DNA]</scope>
    <source>
        <strain evidence="3">DSM 46792</strain>
    </source>
</reference>
<protein>
    <recommendedName>
        <fullName evidence="4">Nucleoside kinase</fullName>
    </recommendedName>
</protein>
<sequence>MGVRNYLVEGVSGTGKTSVCHELNRRGHHAINGDRELAYQGDPETGEPVDGASHENHIWDVGRVRARVADRSTPVTFFCGGSRNFSTFIDLFDEVFVLDVDLDTVHRRLEQRPHGEWGSERSERDLVFRLHRTGEDLPGTGVVIDATRPLADVVDAILRHTGSIDDDGPAWRAVSARSRSRTARRRRRLWPLRGRWLRGERRGR</sequence>
<gene>
    <name evidence="2" type="ORF">RM425_04815</name>
</gene>
<dbReference type="Proteomes" id="UP001183222">
    <property type="component" value="Unassembled WGS sequence"/>
</dbReference>
<evidence type="ECO:0000313" key="3">
    <source>
        <dbReference type="Proteomes" id="UP001183222"/>
    </source>
</evidence>
<dbReference type="Gene3D" id="3.40.50.300">
    <property type="entry name" value="P-loop containing nucleotide triphosphate hydrolases"/>
    <property type="match status" value="1"/>
</dbReference>
<keyword evidence="3" id="KW-1185">Reference proteome</keyword>
<evidence type="ECO:0000256" key="1">
    <source>
        <dbReference type="SAM" id="MobiDB-lite"/>
    </source>
</evidence>
<comment type="caution">
    <text evidence="2">The sequence shown here is derived from an EMBL/GenBank/DDBJ whole genome shotgun (WGS) entry which is preliminary data.</text>
</comment>
<evidence type="ECO:0000313" key="2">
    <source>
        <dbReference type="EMBL" id="MDT0275215.1"/>
    </source>
</evidence>
<proteinExistence type="predicted"/>
<feature type="region of interest" description="Disordered" evidence="1">
    <location>
        <begin position="31"/>
        <end position="54"/>
    </location>
</feature>
<organism evidence="2 3">
    <name type="scientific">Blastococcus goldschmidtiae</name>
    <dbReference type="NCBI Taxonomy" id="3075546"/>
    <lineage>
        <taxon>Bacteria</taxon>
        <taxon>Bacillati</taxon>
        <taxon>Actinomycetota</taxon>
        <taxon>Actinomycetes</taxon>
        <taxon>Geodermatophilales</taxon>
        <taxon>Geodermatophilaceae</taxon>
        <taxon>Blastococcus</taxon>
    </lineage>
</organism>
<name>A0ABU2K4U6_9ACTN</name>
<dbReference type="InterPro" id="IPR027417">
    <property type="entry name" value="P-loop_NTPase"/>
</dbReference>
<evidence type="ECO:0008006" key="4">
    <source>
        <dbReference type="Google" id="ProtNLM"/>
    </source>
</evidence>
<dbReference type="RefSeq" id="WP_311344045.1">
    <property type="nucleotide sequence ID" value="NZ_JAVREI010000002.1"/>
</dbReference>
<dbReference type="SUPFAM" id="SSF52540">
    <property type="entry name" value="P-loop containing nucleoside triphosphate hydrolases"/>
    <property type="match status" value="1"/>
</dbReference>
<accession>A0ABU2K4U6</accession>
<dbReference type="EMBL" id="JAVREI010000002">
    <property type="protein sequence ID" value="MDT0275215.1"/>
    <property type="molecule type" value="Genomic_DNA"/>
</dbReference>